<reference evidence="1" key="1">
    <citation type="journal article" date="2021" name="New Phytol.">
        <title>Evolutionary innovations through gain and loss of genes in the ectomycorrhizal Boletales.</title>
        <authorList>
            <person name="Wu G."/>
            <person name="Miyauchi S."/>
            <person name="Morin E."/>
            <person name="Kuo A."/>
            <person name="Drula E."/>
            <person name="Varga T."/>
            <person name="Kohler A."/>
            <person name="Feng B."/>
            <person name="Cao Y."/>
            <person name="Lipzen A."/>
            <person name="Daum C."/>
            <person name="Hundley H."/>
            <person name="Pangilinan J."/>
            <person name="Johnson J."/>
            <person name="Barry K."/>
            <person name="LaButti K."/>
            <person name="Ng V."/>
            <person name="Ahrendt S."/>
            <person name="Min B."/>
            <person name="Choi I.G."/>
            <person name="Park H."/>
            <person name="Plett J.M."/>
            <person name="Magnuson J."/>
            <person name="Spatafora J.W."/>
            <person name="Nagy L.G."/>
            <person name="Henrissat B."/>
            <person name="Grigoriev I.V."/>
            <person name="Yang Z.L."/>
            <person name="Xu J."/>
            <person name="Martin F.M."/>
        </authorList>
    </citation>
    <scope>NUCLEOTIDE SEQUENCE</scope>
    <source>
        <strain evidence="1">KUC20120723A-06</strain>
    </source>
</reference>
<accession>A0ACB8B906</accession>
<comment type="caution">
    <text evidence="1">The sequence shown here is derived from an EMBL/GenBank/DDBJ whole genome shotgun (WGS) entry which is preliminary data.</text>
</comment>
<sequence>MAHYSAFNIRIILVLTLGSLTYGYAFSVITNTLGQPGFLSYFNLDNDASYANQIEGAINGIFSAGGTFGALTVGYMCDIHGRKVTMNTAAIISLVGGALQAGSVDIAMLLVARFITGWGIGMMVVLIPIFQAEISPPSSRGLLVGQHGAWIVAGYAIASWVGVGTFYSTNMSFQWRFPLALQCASPLALLCCSPWVPESPRWLLMQGRHAESWDIVSRLHVDAHDQPDSQKKLSYAQKEFHQMVKQVEMDTNAWAAGGGARQMFTKPSYRKRMWMGFFTQYSAQATGAMVVNNYIVNLYHGLGINGGLVLVLGALYVTVATGANFLASVLMDHVGRVRLLIIGLTGCMLSLSLECAMEARFEGTSDRVGNALGVFFVFTFIFFYAGGIDATSYVYCSEIFPTHIRSQGMAFSMIGTFLSTVVFLEAGPTALAKIKWNYYIMFIGLTAVDIAVMWYYFPENNRFIQTKGLSLEEINIRFSDEVAVHFSDADAERKGGDDVESSGTEPAEEAKADAEHLEHSILPSSQ</sequence>
<gene>
    <name evidence="1" type="ORF">BV22DRAFT_734822</name>
</gene>
<evidence type="ECO:0000313" key="1">
    <source>
        <dbReference type="EMBL" id="KAH7921398.1"/>
    </source>
</evidence>
<dbReference type="Proteomes" id="UP000790709">
    <property type="component" value="Unassembled WGS sequence"/>
</dbReference>
<organism evidence="1 2">
    <name type="scientific">Leucogyrophana mollusca</name>
    <dbReference type="NCBI Taxonomy" id="85980"/>
    <lineage>
        <taxon>Eukaryota</taxon>
        <taxon>Fungi</taxon>
        <taxon>Dikarya</taxon>
        <taxon>Basidiomycota</taxon>
        <taxon>Agaricomycotina</taxon>
        <taxon>Agaricomycetes</taxon>
        <taxon>Agaricomycetidae</taxon>
        <taxon>Boletales</taxon>
        <taxon>Boletales incertae sedis</taxon>
        <taxon>Leucogyrophana</taxon>
    </lineage>
</organism>
<proteinExistence type="predicted"/>
<dbReference type="EMBL" id="MU266528">
    <property type="protein sequence ID" value="KAH7921398.1"/>
    <property type="molecule type" value="Genomic_DNA"/>
</dbReference>
<keyword evidence="2" id="KW-1185">Reference proteome</keyword>
<evidence type="ECO:0000313" key="2">
    <source>
        <dbReference type="Proteomes" id="UP000790709"/>
    </source>
</evidence>
<name>A0ACB8B906_9AGAM</name>
<protein>
    <submittedName>
        <fullName evidence="1">General substrate transporter</fullName>
    </submittedName>
</protein>